<organism evidence="2 3">
    <name type="scientific">Streptomyces syringium</name>
    <dbReference type="NCBI Taxonomy" id="76729"/>
    <lineage>
        <taxon>Bacteria</taxon>
        <taxon>Bacillati</taxon>
        <taxon>Actinomycetota</taxon>
        <taxon>Actinomycetes</taxon>
        <taxon>Kitasatosporales</taxon>
        <taxon>Streptomycetaceae</taxon>
        <taxon>Streptomyces</taxon>
    </lineage>
</organism>
<comment type="caution">
    <text evidence="2">The sequence shown here is derived from an EMBL/GenBank/DDBJ whole genome shotgun (WGS) entry which is preliminary data.</text>
</comment>
<protein>
    <submittedName>
        <fullName evidence="2">Uncharacterized protein</fullName>
    </submittedName>
</protein>
<evidence type="ECO:0000256" key="1">
    <source>
        <dbReference type="SAM" id="MobiDB-lite"/>
    </source>
</evidence>
<evidence type="ECO:0000313" key="2">
    <source>
        <dbReference type="EMBL" id="MBP2403568.1"/>
    </source>
</evidence>
<evidence type="ECO:0000313" key="3">
    <source>
        <dbReference type="Proteomes" id="UP001519291"/>
    </source>
</evidence>
<dbReference type="RefSeq" id="WP_209515350.1">
    <property type="nucleotide sequence ID" value="NZ_JAGIOH010000001.1"/>
</dbReference>
<reference evidence="2 3" key="1">
    <citation type="submission" date="2021-03" db="EMBL/GenBank/DDBJ databases">
        <title>Sequencing the genomes of 1000 actinobacteria strains.</title>
        <authorList>
            <person name="Klenk H.-P."/>
        </authorList>
    </citation>
    <scope>NUCLEOTIDE SEQUENCE [LARGE SCALE GENOMIC DNA]</scope>
    <source>
        <strain evidence="2 3">DSM 41480</strain>
    </source>
</reference>
<proteinExistence type="predicted"/>
<sequence length="180" mass="20689">MTTPTIEDRLSKVESDLANKSAKPADIKNDAPSVNWTDWKVNWSKWVEIIVVTKITAIFTLGLPKLFSIDTAIEKQFKLERNKWGFLWKKPENPLDEQVLRIDALEPEVRRNTTNIRLLQGADRNIHLRIDGIERRRSETRNQVSTGDRAQRRPTPVGGNEAARIRDLELRVTNLVRALG</sequence>
<keyword evidence="3" id="KW-1185">Reference proteome</keyword>
<accession>A0ABS4Y452</accession>
<name>A0ABS4Y452_9ACTN</name>
<dbReference type="GeneID" id="91569897"/>
<feature type="region of interest" description="Disordered" evidence="1">
    <location>
        <begin position="138"/>
        <end position="161"/>
    </location>
</feature>
<dbReference type="Proteomes" id="UP001519291">
    <property type="component" value="Unassembled WGS sequence"/>
</dbReference>
<dbReference type="EMBL" id="JAGIOH010000001">
    <property type="protein sequence ID" value="MBP2403568.1"/>
    <property type="molecule type" value="Genomic_DNA"/>
</dbReference>
<gene>
    <name evidence="2" type="ORF">JO379_003037</name>
</gene>